<dbReference type="InterPro" id="IPR050416">
    <property type="entry name" value="FAD-linked_Oxidoreductase"/>
</dbReference>
<dbReference type="InterPro" id="IPR006094">
    <property type="entry name" value="Oxid_FAD_bind_N"/>
</dbReference>
<dbReference type="Gene3D" id="3.30.43.10">
    <property type="entry name" value="Uridine Diphospho-n-acetylenolpyruvylglucosamine Reductase, domain 2"/>
    <property type="match status" value="1"/>
</dbReference>
<dbReference type="InterPro" id="IPR016166">
    <property type="entry name" value="FAD-bd_PCMH"/>
</dbReference>
<feature type="domain" description="FAD-binding PCMH-type" evidence="6">
    <location>
        <begin position="35"/>
        <end position="206"/>
    </location>
</feature>
<dbReference type="SUPFAM" id="SSF56176">
    <property type="entry name" value="FAD-binding/transporter-associated domain-like"/>
    <property type="match status" value="1"/>
</dbReference>
<dbReference type="AlphaFoldDB" id="A0A7W8ILL0"/>
<dbReference type="EMBL" id="JACHDY010000008">
    <property type="protein sequence ID" value="MBB5319359.1"/>
    <property type="molecule type" value="Genomic_DNA"/>
</dbReference>
<evidence type="ECO:0000259" key="6">
    <source>
        <dbReference type="PROSITE" id="PS51387"/>
    </source>
</evidence>
<protein>
    <recommendedName>
        <fullName evidence="6">FAD-binding PCMH-type domain-containing protein</fullName>
    </recommendedName>
</protein>
<comment type="similarity">
    <text evidence="2">Belongs to the oxygen-dependent FAD-linked oxidoreductase family.</text>
</comment>
<keyword evidence="8" id="KW-1185">Reference proteome</keyword>
<proteinExistence type="inferred from homology"/>
<comment type="caution">
    <text evidence="7">The sequence shown here is derived from an EMBL/GenBank/DDBJ whole genome shotgun (WGS) entry which is preliminary data.</text>
</comment>
<evidence type="ECO:0000313" key="7">
    <source>
        <dbReference type="EMBL" id="MBB5319359.1"/>
    </source>
</evidence>
<dbReference type="Proteomes" id="UP000568106">
    <property type="component" value="Unassembled WGS sequence"/>
</dbReference>
<dbReference type="InterPro" id="IPR012951">
    <property type="entry name" value="BBE"/>
</dbReference>
<keyword evidence="3" id="KW-0285">Flavoprotein</keyword>
<sequence length="473" mass="51990">MNQEAIAQLKSQLRGELIEPSDERYEEARKVYNAMISRKPRLIAYCTDVADVMAAIRFASQHDLLVSVRGGGHNAGGLGVCDDGIVVDLSQIKYVHVDPAARTVRVGGGCTWADVDHGTHAFGLAVPSGIISTTGVGGLTLGGGMGHLTRQYGLTIDNLLAADVVLADGTFVTADADQNSDLFWAIRGGGGNFGVVTSFLFQAHPVSTVCAGPMLWELDHAADIMKWYREFIVQAPEEINGFFAFITVPPAPPFPEALHFKKMCAIVWCYNGGLEQANEILEPLRSFRSPSFEFFAPMPFPMLQGMFDGLYTPGLQWYWKADFVNELSDEAIALHVKHGSDLPTLHSTMHLYPINGAAHKPGRNDTPWSHRNAVWSEVIVGVDPDPANKDRITSWAKAYWEALHPYGTGGAYVNFMMDGEGEDRIRATYQDNFDKLVKLKERYDPTNFFRVNQNIPAHANSMASADQTLSHIG</sequence>
<evidence type="ECO:0000256" key="5">
    <source>
        <dbReference type="ARBA" id="ARBA00023002"/>
    </source>
</evidence>
<dbReference type="PANTHER" id="PTHR42973">
    <property type="entry name" value="BINDING OXIDOREDUCTASE, PUTATIVE (AFU_ORTHOLOGUE AFUA_1G17690)-RELATED"/>
    <property type="match status" value="1"/>
</dbReference>
<reference evidence="7" key="1">
    <citation type="submission" date="2020-08" db="EMBL/GenBank/DDBJ databases">
        <title>Genomic Encyclopedia of Type Strains, Phase IV (KMG-V): Genome sequencing to study the core and pangenomes of soil and plant-associated prokaryotes.</title>
        <authorList>
            <person name="Whitman W."/>
        </authorList>
    </citation>
    <scope>NUCLEOTIDE SEQUENCE [LARGE SCALE GENOMIC DNA]</scope>
    <source>
        <strain evidence="7">M8UP27</strain>
    </source>
</reference>
<dbReference type="Pfam" id="PF08031">
    <property type="entry name" value="BBE"/>
    <property type="match status" value="1"/>
</dbReference>
<accession>A0A7W8ILL0</accession>
<dbReference type="GO" id="GO:0071949">
    <property type="term" value="F:FAD binding"/>
    <property type="evidence" value="ECO:0007669"/>
    <property type="project" value="InterPro"/>
</dbReference>
<evidence type="ECO:0000256" key="3">
    <source>
        <dbReference type="ARBA" id="ARBA00022630"/>
    </source>
</evidence>
<dbReference type="GO" id="GO:0016491">
    <property type="term" value="F:oxidoreductase activity"/>
    <property type="evidence" value="ECO:0007669"/>
    <property type="project" value="UniProtKB-KW"/>
</dbReference>
<evidence type="ECO:0000256" key="1">
    <source>
        <dbReference type="ARBA" id="ARBA00001974"/>
    </source>
</evidence>
<dbReference type="PROSITE" id="PS51387">
    <property type="entry name" value="FAD_PCMH"/>
    <property type="match status" value="1"/>
</dbReference>
<keyword evidence="5" id="KW-0560">Oxidoreductase</keyword>
<comment type="cofactor">
    <cofactor evidence="1">
        <name>FAD</name>
        <dbReference type="ChEBI" id="CHEBI:57692"/>
    </cofactor>
</comment>
<dbReference type="InterPro" id="IPR016169">
    <property type="entry name" value="FAD-bd_PCMH_sub2"/>
</dbReference>
<dbReference type="InterPro" id="IPR006093">
    <property type="entry name" value="Oxy_OxRdtase_FAD_BS"/>
</dbReference>
<evidence type="ECO:0000256" key="2">
    <source>
        <dbReference type="ARBA" id="ARBA00005466"/>
    </source>
</evidence>
<keyword evidence="4" id="KW-0274">FAD</keyword>
<gene>
    <name evidence="7" type="ORF">HDF09_004067</name>
</gene>
<name>A0A7W8ILL0_9BACT</name>
<dbReference type="PANTHER" id="PTHR42973:SF39">
    <property type="entry name" value="FAD-BINDING PCMH-TYPE DOMAIN-CONTAINING PROTEIN"/>
    <property type="match status" value="1"/>
</dbReference>
<dbReference type="InterPro" id="IPR036318">
    <property type="entry name" value="FAD-bd_PCMH-like_sf"/>
</dbReference>
<dbReference type="InterPro" id="IPR016167">
    <property type="entry name" value="FAD-bd_PCMH_sub1"/>
</dbReference>
<dbReference type="Pfam" id="PF01565">
    <property type="entry name" value="FAD_binding_4"/>
    <property type="match status" value="1"/>
</dbReference>
<evidence type="ECO:0000313" key="8">
    <source>
        <dbReference type="Proteomes" id="UP000568106"/>
    </source>
</evidence>
<evidence type="ECO:0000256" key="4">
    <source>
        <dbReference type="ARBA" id="ARBA00022827"/>
    </source>
</evidence>
<dbReference type="Gene3D" id="3.40.462.20">
    <property type="match status" value="1"/>
</dbReference>
<dbReference type="Gene3D" id="3.30.465.10">
    <property type="match status" value="1"/>
</dbReference>
<organism evidence="7 8">
    <name type="scientific">Tunturiibacter empetritectus</name>
    <dbReference type="NCBI Taxonomy" id="3069691"/>
    <lineage>
        <taxon>Bacteria</taxon>
        <taxon>Pseudomonadati</taxon>
        <taxon>Acidobacteriota</taxon>
        <taxon>Terriglobia</taxon>
        <taxon>Terriglobales</taxon>
        <taxon>Acidobacteriaceae</taxon>
        <taxon>Tunturiibacter</taxon>
    </lineage>
</organism>
<dbReference type="PROSITE" id="PS00862">
    <property type="entry name" value="OX2_COVAL_FAD"/>
    <property type="match status" value="1"/>
</dbReference>